<dbReference type="EMBL" id="JARKNE010000004">
    <property type="protein sequence ID" value="KAK5836684.1"/>
    <property type="molecule type" value="Genomic_DNA"/>
</dbReference>
<keyword evidence="2" id="KW-1185">Reference proteome</keyword>
<evidence type="ECO:0000313" key="2">
    <source>
        <dbReference type="Proteomes" id="UP001358586"/>
    </source>
</evidence>
<accession>A0ABR0QBU9</accession>
<evidence type="ECO:0000313" key="1">
    <source>
        <dbReference type="EMBL" id="KAK5836684.1"/>
    </source>
</evidence>
<proteinExistence type="predicted"/>
<protein>
    <submittedName>
        <fullName evidence="1">Uncharacterized protein</fullName>
    </submittedName>
</protein>
<organism evidence="1 2">
    <name type="scientific">Gossypium arboreum</name>
    <name type="common">Tree cotton</name>
    <name type="synonym">Gossypium nanking</name>
    <dbReference type="NCBI Taxonomy" id="29729"/>
    <lineage>
        <taxon>Eukaryota</taxon>
        <taxon>Viridiplantae</taxon>
        <taxon>Streptophyta</taxon>
        <taxon>Embryophyta</taxon>
        <taxon>Tracheophyta</taxon>
        <taxon>Spermatophyta</taxon>
        <taxon>Magnoliopsida</taxon>
        <taxon>eudicotyledons</taxon>
        <taxon>Gunneridae</taxon>
        <taxon>Pentapetalae</taxon>
        <taxon>rosids</taxon>
        <taxon>malvids</taxon>
        <taxon>Malvales</taxon>
        <taxon>Malvaceae</taxon>
        <taxon>Malvoideae</taxon>
        <taxon>Gossypium</taxon>
    </lineage>
</organism>
<dbReference type="PANTHER" id="PTHR47841">
    <property type="entry name" value="DIACYLGLYCEROL KINASE THETA-LIKE-RELATED"/>
    <property type="match status" value="1"/>
</dbReference>
<dbReference type="Proteomes" id="UP001358586">
    <property type="component" value="Chromosome 4"/>
</dbReference>
<dbReference type="PANTHER" id="PTHR47841:SF7">
    <property type="entry name" value="CYSTEINE_HISTIDINE-RICH C1 DOMAIN PROTEIN"/>
    <property type="match status" value="1"/>
</dbReference>
<comment type="caution">
    <text evidence="1">The sequence shown here is derived from an EMBL/GenBank/DDBJ whole genome shotgun (WGS) entry which is preliminary data.</text>
</comment>
<name>A0ABR0QBU9_GOSAR</name>
<reference evidence="1 2" key="1">
    <citation type="submission" date="2023-03" db="EMBL/GenBank/DDBJ databases">
        <title>WGS of Gossypium arboreum.</title>
        <authorList>
            <person name="Yu D."/>
        </authorList>
    </citation>
    <scope>NUCLEOTIDE SEQUENCE [LARGE SCALE GENOMIC DNA]</scope>
    <source>
        <tissue evidence="1">Leaf</tissue>
    </source>
</reference>
<gene>
    <name evidence="1" type="ORF">PVK06_012482</name>
</gene>
<sequence length="160" mass="17698">MAPLSKKTIQHFTHFHPLTKVSANTEFLCDGCRTLGFGTRSSFEAAMIRPGRCMVCKDSFSSWHYRCGICCINLHLGYVLVLCEEETMMSVPRSLKTPTPPPLASPPSFDAYYAYGFGVIPPPSYFAYAYGIPYAHGHGAPSSCGEFYEVNSYQTHSNSS</sequence>